<evidence type="ECO:0008006" key="3">
    <source>
        <dbReference type="Google" id="ProtNLM"/>
    </source>
</evidence>
<name>A0A5B9NRD0_9CAUD</name>
<gene>
    <name evidence="1" type="ORF">SPLENDIDRED_59</name>
</gene>
<dbReference type="Proteomes" id="UP000324040">
    <property type="component" value="Segment"/>
</dbReference>
<evidence type="ECO:0000313" key="1">
    <source>
        <dbReference type="EMBL" id="QEG13533.1"/>
    </source>
</evidence>
<keyword evidence="2" id="KW-1185">Reference proteome</keyword>
<dbReference type="Pfam" id="PF12363">
    <property type="entry name" value="Phage_TAC_12"/>
    <property type="match status" value="1"/>
</dbReference>
<proteinExistence type="predicted"/>
<protein>
    <recommendedName>
        <fullName evidence="3">Tail assembly chaperone</fullName>
    </recommendedName>
</protein>
<dbReference type="EMBL" id="MN013088">
    <property type="protein sequence ID" value="QEG13533.1"/>
    <property type="molecule type" value="Genomic_DNA"/>
</dbReference>
<dbReference type="InterPro" id="IPR024410">
    <property type="entry name" value="Phage_TAC_12"/>
</dbReference>
<sequence>MIIIERGNNMQISLQHNEKIYTGKVGFGFLKTANEKYKTTRKSEIGRNEDGTPKTVTEDVPGFDSIYEGLLNFEHSALVAFWDCALSMCTDRPTIEEIEQALEDRMMDEDSVNEAFSEAFKGLDNSGFFSKAVRTYWKKSEAIKSMKSEDLPEDMKEMRAMLPQMVKFYQEREQQRLELNPEAAKKNTAKKGKK</sequence>
<accession>A0A5B9NRD0</accession>
<reference evidence="1 2" key="1">
    <citation type="submission" date="2019-06" db="EMBL/GenBank/DDBJ databases">
        <authorList>
            <person name="Handoko Y.A."/>
            <person name="Wardani A.K."/>
            <person name="Sutrisno A.A."/>
            <person name="Widjanarko S.B."/>
            <person name="Sharma R."/>
            <person name="Grose J.H."/>
        </authorList>
    </citation>
    <scope>NUCLEOTIDE SEQUENCE [LARGE SCALE GENOMIC DNA]</scope>
</reference>
<organism evidence="1 2">
    <name type="scientific">Bacillus phage vB_BspS_SplendidRed</name>
    <dbReference type="NCBI Taxonomy" id="2591379"/>
    <lineage>
        <taxon>Viruses</taxon>
        <taxon>Duplodnaviria</taxon>
        <taxon>Heunggongvirae</taxon>
        <taxon>Uroviricota</taxon>
        <taxon>Caudoviricetes</taxon>
        <taxon>Trautnerviridae</taxon>
        <taxon>Polsinellivirinae</taxon>
        <taxon>Splendidredvirus</taxon>
        <taxon>Splendidredvirus splendidred</taxon>
    </lineage>
</organism>
<evidence type="ECO:0000313" key="2">
    <source>
        <dbReference type="Proteomes" id="UP000324040"/>
    </source>
</evidence>